<dbReference type="InterPro" id="IPR036188">
    <property type="entry name" value="FAD/NAD-bd_sf"/>
</dbReference>
<keyword evidence="13 21" id="KW-0560">Oxidoreductase</keyword>
<evidence type="ECO:0000313" key="24">
    <source>
        <dbReference type="EMBL" id="MBB3168708.1"/>
    </source>
</evidence>
<evidence type="ECO:0000256" key="5">
    <source>
        <dbReference type="ARBA" id="ARBA00012792"/>
    </source>
</evidence>
<dbReference type="EMBL" id="JACHXZ010000002">
    <property type="protein sequence ID" value="MBB3168708.1"/>
    <property type="molecule type" value="Genomic_DNA"/>
</dbReference>
<feature type="binding site" evidence="19">
    <location>
        <position position="224"/>
    </location>
    <ligand>
        <name>FAD</name>
        <dbReference type="ChEBI" id="CHEBI:57692"/>
    </ligand>
</feature>
<comment type="caution">
    <text evidence="24">The sequence shown here is derived from an EMBL/GenBank/DDBJ whole genome shotgun (WGS) entry which is preliminary data.</text>
</comment>
<dbReference type="InterPro" id="IPR014006">
    <property type="entry name" value="Succ_Dhase_FrdA_Gneg"/>
</dbReference>
<evidence type="ECO:0000256" key="1">
    <source>
        <dbReference type="ARBA" id="ARBA00002054"/>
    </source>
</evidence>
<dbReference type="FunFam" id="4.10.80.40:FF:000001">
    <property type="entry name" value="Succinate dehydrogenase flavoprotein subunit"/>
    <property type="match status" value="1"/>
</dbReference>
<evidence type="ECO:0000256" key="13">
    <source>
        <dbReference type="ARBA" id="ARBA00023002"/>
    </source>
</evidence>
<evidence type="ECO:0000256" key="21">
    <source>
        <dbReference type="RuleBase" id="RU362051"/>
    </source>
</evidence>
<evidence type="ECO:0000256" key="3">
    <source>
        <dbReference type="ARBA" id="ARBA00004894"/>
    </source>
</evidence>
<dbReference type="SUPFAM" id="SSF51905">
    <property type="entry name" value="FAD/NAD(P)-binding domain"/>
    <property type="match status" value="1"/>
</dbReference>
<feature type="domain" description="Fumarate reductase/succinate dehydrogenase flavoprotein-like C-terminal" evidence="23">
    <location>
        <begin position="461"/>
        <end position="589"/>
    </location>
</feature>
<keyword evidence="9 21" id="KW-0997">Cell inner membrane</keyword>
<comment type="pathway">
    <text evidence="3 21">Carbohydrate metabolism; tricarboxylic acid cycle; fumarate from succinate (bacterial route): step 1/1.</text>
</comment>
<dbReference type="Pfam" id="PF00890">
    <property type="entry name" value="FAD_binding_2"/>
    <property type="match status" value="1"/>
</dbReference>
<keyword evidence="21" id="KW-0816">Tricarboxylic acid cycle</keyword>
<evidence type="ECO:0000259" key="22">
    <source>
        <dbReference type="Pfam" id="PF00890"/>
    </source>
</evidence>
<feature type="binding site" evidence="18">
    <location>
        <position position="356"/>
    </location>
    <ligand>
        <name>substrate</name>
    </ligand>
</feature>
<evidence type="ECO:0000256" key="2">
    <source>
        <dbReference type="ARBA" id="ARBA00004515"/>
    </source>
</evidence>
<keyword evidence="7 21" id="KW-0813">Transport</keyword>
<comment type="function">
    <text evidence="1">Two distinct, membrane-bound, FAD-containing enzymes are responsible for the catalysis of fumarate and succinate interconversion; the fumarate reductase is used in anaerobic growth, and the succinate dehydrogenase is used in aerobic growth.</text>
</comment>
<dbReference type="Gene3D" id="3.90.700.10">
    <property type="entry name" value="Succinate dehydrogenase/fumarate reductase flavoprotein, catalytic domain"/>
    <property type="match status" value="1"/>
</dbReference>
<keyword evidence="12 21" id="KW-0249">Electron transport</keyword>
<comment type="cofactor">
    <cofactor evidence="19">
        <name>FAD</name>
        <dbReference type="ChEBI" id="CHEBI:57692"/>
    </cofactor>
    <text evidence="19">Flavinylated by SdhE, about 5% flavinylation occurs in the absence of SdhE.</text>
</comment>
<evidence type="ECO:0000256" key="4">
    <source>
        <dbReference type="ARBA" id="ARBA00008040"/>
    </source>
</evidence>
<evidence type="ECO:0000256" key="16">
    <source>
        <dbReference type="NCBIfam" id="TIGR01816"/>
    </source>
</evidence>
<feature type="binding site" evidence="19">
    <location>
        <position position="389"/>
    </location>
    <ligand>
        <name>FAD</name>
        <dbReference type="ChEBI" id="CHEBI:57692"/>
    </ligand>
</feature>
<keyword evidence="25" id="KW-1185">Reference proteome</keyword>
<organism evidence="24 25">
    <name type="scientific">Simiduia aestuariiviva</name>
    <dbReference type="NCBI Taxonomy" id="1510459"/>
    <lineage>
        <taxon>Bacteria</taxon>
        <taxon>Pseudomonadati</taxon>
        <taxon>Pseudomonadota</taxon>
        <taxon>Gammaproteobacteria</taxon>
        <taxon>Cellvibrionales</taxon>
        <taxon>Cellvibrionaceae</taxon>
        <taxon>Simiduia</taxon>
    </lineage>
</organism>
<dbReference type="InterPro" id="IPR037099">
    <property type="entry name" value="Fum_R/Succ_DH_flav-like_C_sf"/>
</dbReference>
<dbReference type="GO" id="GO:0005886">
    <property type="term" value="C:plasma membrane"/>
    <property type="evidence" value="ECO:0007669"/>
    <property type="project" value="UniProtKB-SubCell"/>
</dbReference>
<evidence type="ECO:0000256" key="8">
    <source>
        <dbReference type="ARBA" id="ARBA00022475"/>
    </source>
</evidence>
<feature type="binding site" evidence="19">
    <location>
        <begin position="38"/>
        <end position="53"/>
    </location>
    <ligand>
        <name>FAD</name>
        <dbReference type="ChEBI" id="CHEBI:57692"/>
    </ligand>
</feature>
<feature type="domain" description="FAD-dependent oxidoreductase 2 FAD-binding" evidence="22">
    <location>
        <begin position="10"/>
        <end position="406"/>
    </location>
</feature>
<dbReference type="SUPFAM" id="SSF56425">
    <property type="entry name" value="Succinate dehydrogenase/fumarate reductase flavoprotein, catalytic domain"/>
    <property type="match status" value="1"/>
</dbReference>
<dbReference type="GO" id="GO:0050660">
    <property type="term" value="F:flavin adenine dinucleotide binding"/>
    <property type="evidence" value="ECO:0007669"/>
    <property type="project" value="UniProtKB-UniRule"/>
</dbReference>
<dbReference type="InterPro" id="IPR015939">
    <property type="entry name" value="Fum_Rdtase/Succ_DH_flav-like_C"/>
</dbReference>
<dbReference type="GO" id="GO:0009061">
    <property type="term" value="P:anaerobic respiration"/>
    <property type="evidence" value="ECO:0007669"/>
    <property type="project" value="TreeGrafter"/>
</dbReference>
<dbReference type="InterPro" id="IPR027477">
    <property type="entry name" value="Succ_DH/fumarate_Rdtase_cat_sf"/>
</dbReference>
<dbReference type="RefSeq" id="WP_183910164.1">
    <property type="nucleotide sequence ID" value="NZ_JACHXZ010000002.1"/>
</dbReference>
<feature type="binding site" evidence="19">
    <location>
        <begin position="15"/>
        <end position="20"/>
    </location>
    <ligand>
        <name>FAD</name>
        <dbReference type="ChEBI" id="CHEBI:57692"/>
    </ligand>
</feature>
<dbReference type="GO" id="GO:0006099">
    <property type="term" value="P:tricarboxylic acid cycle"/>
    <property type="evidence" value="ECO:0007669"/>
    <property type="project" value="UniProtKB-UniRule"/>
</dbReference>
<comment type="subcellular location">
    <subcellularLocation>
        <location evidence="2 21">Cell inner membrane</location>
        <topology evidence="2 21">Peripheral membrane protein</topology>
        <orientation evidence="2 21">Cytoplasmic side</orientation>
    </subcellularLocation>
</comment>
<dbReference type="NCBIfam" id="TIGR01812">
    <property type="entry name" value="sdhA_frdA_Gneg"/>
    <property type="match status" value="1"/>
</dbReference>
<feature type="binding site" evidence="18">
    <location>
        <position position="400"/>
    </location>
    <ligand>
        <name>substrate</name>
    </ligand>
</feature>
<accession>A0A839UT74</accession>
<evidence type="ECO:0000256" key="10">
    <source>
        <dbReference type="ARBA" id="ARBA00022630"/>
    </source>
</evidence>
<dbReference type="InterPro" id="IPR003952">
    <property type="entry name" value="FRD_SDH_FAD_BS"/>
</dbReference>
<comment type="similarity">
    <text evidence="4 21">Belongs to the FAD-dependent oxidoreductase 2 family. FRD/SDH subfamily.</text>
</comment>
<feature type="binding site" evidence="18">
    <location>
        <position position="257"/>
    </location>
    <ligand>
        <name>substrate</name>
    </ligand>
</feature>
<dbReference type="InterPro" id="IPR011281">
    <property type="entry name" value="Succ_DH_flav_su_fwd"/>
</dbReference>
<evidence type="ECO:0000256" key="9">
    <source>
        <dbReference type="ARBA" id="ARBA00022519"/>
    </source>
</evidence>
<reference evidence="24 25" key="1">
    <citation type="submission" date="2020-08" db="EMBL/GenBank/DDBJ databases">
        <title>Genomic Encyclopedia of Type Strains, Phase III (KMG-III): the genomes of soil and plant-associated and newly described type strains.</title>
        <authorList>
            <person name="Whitman W."/>
        </authorList>
    </citation>
    <scope>NUCLEOTIDE SEQUENCE [LARGE SCALE GENOMIC DNA]</scope>
    <source>
        <strain evidence="24 25">CECT 8571</strain>
    </source>
</reference>
<name>A0A839UT74_9GAMM</name>
<dbReference type="InterPro" id="IPR003953">
    <property type="entry name" value="FAD-dep_OxRdtase_2_FAD-bd"/>
</dbReference>
<evidence type="ECO:0000256" key="19">
    <source>
        <dbReference type="PIRSR" id="PIRSR611281-3"/>
    </source>
</evidence>
<keyword evidence="10 19" id="KW-0285">Flavoprotein</keyword>
<dbReference type="PIRSF" id="PIRSF000171">
    <property type="entry name" value="SDHA_APRA_LASPO"/>
    <property type="match status" value="1"/>
</dbReference>
<dbReference type="Pfam" id="PF02910">
    <property type="entry name" value="Succ_DH_flav_C"/>
    <property type="match status" value="1"/>
</dbReference>
<evidence type="ECO:0000256" key="18">
    <source>
        <dbReference type="PIRSR" id="PIRSR611281-2"/>
    </source>
</evidence>
<dbReference type="UniPathway" id="UPA00223">
    <property type="reaction ID" value="UER01005"/>
</dbReference>
<feature type="binding site" evidence="19">
    <location>
        <begin position="405"/>
        <end position="406"/>
    </location>
    <ligand>
        <name>FAD</name>
        <dbReference type="ChEBI" id="CHEBI:57692"/>
    </ligand>
</feature>
<proteinExistence type="inferred from homology"/>
<feature type="binding site" evidence="18">
    <location>
        <position position="245"/>
    </location>
    <ligand>
        <name>substrate</name>
    </ligand>
</feature>
<feature type="modified residue" description="Tele-8alpha-FAD histidine" evidence="20">
    <location>
        <position position="46"/>
    </location>
</feature>
<dbReference type="InterPro" id="IPR030664">
    <property type="entry name" value="SdhA/FrdA/AprA"/>
</dbReference>
<evidence type="ECO:0000256" key="15">
    <source>
        <dbReference type="ARBA" id="ARBA00049220"/>
    </source>
</evidence>
<dbReference type="Proteomes" id="UP000559987">
    <property type="component" value="Unassembled WGS sequence"/>
</dbReference>
<keyword evidence="11 19" id="KW-0274">FAD</keyword>
<evidence type="ECO:0000256" key="6">
    <source>
        <dbReference type="ARBA" id="ARBA00019965"/>
    </source>
</evidence>
<dbReference type="PANTHER" id="PTHR11632">
    <property type="entry name" value="SUCCINATE DEHYDROGENASE 2 FLAVOPROTEIN SUBUNIT"/>
    <property type="match status" value="1"/>
</dbReference>
<evidence type="ECO:0000256" key="11">
    <source>
        <dbReference type="ARBA" id="ARBA00022827"/>
    </source>
</evidence>
<dbReference type="PROSITE" id="PS00504">
    <property type="entry name" value="FRD_SDH_FAD_BINDING"/>
    <property type="match status" value="1"/>
</dbReference>
<evidence type="ECO:0000256" key="14">
    <source>
        <dbReference type="ARBA" id="ARBA00023136"/>
    </source>
</evidence>
<keyword evidence="8" id="KW-1003">Cell membrane</keyword>
<evidence type="ECO:0000256" key="20">
    <source>
        <dbReference type="PIRSR" id="PIRSR611281-4"/>
    </source>
</evidence>
<dbReference type="Gene3D" id="4.10.80.40">
    <property type="entry name" value="succinate dehydrogenase protein domain"/>
    <property type="match status" value="1"/>
</dbReference>
<evidence type="ECO:0000256" key="7">
    <source>
        <dbReference type="ARBA" id="ARBA00022448"/>
    </source>
</evidence>
<protein>
    <recommendedName>
        <fullName evidence="6 16">Succinate dehydrogenase flavoprotein subunit</fullName>
        <ecNumber evidence="5 21">1.3.5.1</ecNumber>
    </recommendedName>
</protein>
<evidence type="ECO:0000256" key="17">
    <source>
        <dbReference type="PIRSR" id="PIRSR000171-1"/>
    </source>
</evidence>
<dbReference type="FunFam" id="3.90.700.10:FF:000001">
    <property type="entry name" value="Mitochondrial succinate dehydrogenase flavoprotein subunit"/>
    <property type="match status" value="1"/>
</dbReference>
<dbReference type="GO" id="GO:0009055">
    <property type="term" value="F:electron transfer activity"/>
    <property type="evidence" value="ECO:0007669"/>
    <property type="project" value="TreeGrafter"/>
</dbReference>
<dbReference type="SUPFAM" id="SSF46977">
    <property type="entry name" value="Succinate dehydrogenase/fumarate reductase flavoprotein C-terminal domain"/>
    <property type="match status" value="1"/>
</dbReference>
<dbReference type="FunFam" id="3.50.50.60:FF:001062">
    <property type="entry name" value="Succinate dehydrogenase complex, subunit A, flavoprotein (Fp)"/>
    <property type="match status" value="1"/>
</dbReference>
<keyword evidence="14 21" id="KW-0472">Membrane</keyword>
<gene>
    <name evidence="24" type="ORF">FHS30_001892</name>
</gene>
<evidence type="ECO:0000259" key="23">
    <source>
        <dbReference type="Pfam" id="PF02910"/>
    </source>
</evidence>
<dbReference type="NCBIfam" id="TIGR01816">
    <property type="entry name" value="sdhA_forward"/>
    <property type="match status" value="1"/>
</dbReference>
<feature type="active site" description="Proton acceptor" evidence="17">
    <location>
        <position position="289"/>
    </location>
</feature>
<dbReference type="EC" id="1.3.5.1" evidence="5 21"/>
<sequence length="589" mass="64087">MSNMRTISFDGIVIGGGGAGMRAALQLAQSGYKTAVITKVFPTRSHTVSAQGGITCAIASDDPQDDWRWHMYDTVKGSDYIGDQDAIEYMCSVGPAAVFELDHMGLPFSRTDEGRIYQRPFGGQSKDFGKGGQAARTCAAADRTGHALLHTLYQNNIKNNTVFLNEWFAVDLVKNADGAVVGVIAMNIEDGEVVYVKSKATVFATGGAGRIYASTTNAHINTGDGIGMALRAGFPVQDIEFWQFHPTGIAGAGVLVTEGCRGEGGYLINKHGERFMERYAPNAKDLASRDVVARSMVLEILAGNGCGPDGDHVFLKLDHLGEEVLESRLPGICELSRTFAHADPVKEPVPVVPTCHYMMGGIPTNVHGQALTLKDGKDEVIEGFYACGEAACVSVHGANRLGGNSLLDLVVFGRASGMFIEKALREGIEHKEATEADIERAMARLNRVNTSTSTDTAPALRKELQTIMQNHFGVFRNGEFMKEGIKKLAELRPRIENVGITDKSNAFNTARIEALELQNLLEVAEATAVAAEERKESRGAHAREDFQERDDVNWLCHSMYFPAEKKVEKRGVNFTPKTMEAFEPKARTY</sequence>
<dbReference type="GO" id="GO:0022900">
    <property type="term" value="P:electron transport chain"/>
    <property type="evidence" value="ECO:0007669"/>
    <property type="project" value="UniProtKB-UniRule"/>
</dbReference>
<dbReference type="FunFam" id="1.20.58.100:FF:000001">
    <property type="entry name" value="Succinate dehydrogenase flavoprotein subunit (SdhA)"/>
    <property type="match status" value="1"/>
</dbReference>
<dbReference type="PANTHER" id="PTHR11632:SF51">
    <property type="entry name" value="SUCCINATE DEHYDROGENASE [UBIQUINONE] FLAVOPROTEIN SUBUNIT, MITOCHONDRIAL"/>
    <property type="match status" value="1"/>
</dbReference>
<dbReference type="GO" id="GO:0008177">
    <property type="term" value="F:succinate dehydrogenase (quinone) activity"/>
    <property type="evidence" value="ECO:0007669"/>
    <property type="project" value="UniProtKB-EC"/>
</dbReference>
<dbReference type="Gene3D" id="1.20.58.100">
    <property type="entry name" value="Fumarate reductase/succinate dehydrogenase flavoprotein-like, C-terminal domain"/>
    <property type="match status" value="1"/>
</dbReference>
<dbReference type="AlphaFoldDB" id="A0A839UT74"/>
<comment type="catalytic activity">
    <reaction evidence="15 21">
        <text>a quinone + succinate = fumarate + a quinol</text>
        <dbReference type="Rhea" id="RHEA:40523"/>
        <dbReference type="ChEBI" id="CHEBI:24646"/>
        <dbReference type="ChEBI" id="CHEBI:29806"/>
        <dbReference type="ChEBI" id="CHEBI:30031"/>
        <dbReference type="ChEBI" id="CHEBI:132124"/>
        <dbReference type="EC" id="1.3.5.1"/>
    </reaction>
</comment>
<evidence type="ECO:0000256" key="12">
    <source>
        <dbReference type="ARBA" id="ARBA00022982"/>
    </source>
</evidence>
<evidence type="ECO:0000313" key="25">
    <source>
        <dbReference type="Proteomes" id="UP000559987"/>
    </source>
</evidence>
<dbReference type="Gene3D" id="3.50.50.60">
    <property type="entry name" value="FAD/NAD(P)-binding domain"/>
    <property type="match status" value="1"/>
</dbReference>